<evidence type="ECO:0000313" key="1">
    <source>
        <dbReference type="EMBL" id="QDJ96743.1"/>
    </source>
</evidence>
<accession>A0A514TUR3</accession>
<sequence length="289" mass="32838">MTNTNKEVFGLKTIQSLFREVGLYGGRIDALFGTGCVNAMHSLVKHANPNYNPIVAVPTYLASDVFKWVQEYLVRAGKVPAEFKVDGKWGPASKGELEKLCNIYAQDNNLPQYSYAWTAHKNLTPEVIKKVEDWMVKWGKPLDHVSYLFSCFALETGRTFDPAALNKHSKARGLIQFMPNGSMKDLGVTDSQLKVMTVFEQLDWVFKYFEKYSYIKKCNYLEDYYLSIFYPAHVGKDPNLVVGTKGTKLYEQNSGFDAEKKGFYTVGDIASAITTFYWEGMDPKLRLAK</sequence>
<protein>
    <recommendedName>
        <fullName evidence="3">Transglycosylase SLT domain-containing protein</fullName>
    </recommendedName>
</protein>
<evidence type="ECO:0008006" key="3">
    <source>
        <dbReference type="Google" id="ProtNLM"/>
    </source>
</evidence>
<reference evidence="1" key="1">
    <citation type="submission" date="2019-06" db="EMBL/GenBank/DDBJ databases">
        <title>Complete genome sequence of Aeromonas hydrophila bacteriophage PS1.</title>
        <authorList>
            <person name="Rai S."/>
            <person name="Tyagi A."/>
            <person name="Kumar N."/>
            <person name="Singh N."/>
        </authorList>
    </citation>
    <scope>NUCLEOTIDE SEQUENCE [LARGE SCALE GENOMIC DNA]</scope>
</reference>
<proteinExistence type="predicted"/>
<evidence type="ECO:0000313" key="2">
    <source>
        <dbReference type="Proteomes" id="UP000317703"/>
    </source>
</evidence>
<keyword evidence="2" id="KW-1185">Reference proteome</keyword>
<gene>
    <name evidence="1" type="ORF">PS1_0232</name>
</gene>
<name>A0A514TUR3_9CAUD</name>
<organism evidence="1 2">
    <name type="scientific">Aeromonas phage PS1</name>
    <dbReference type="NCBI Taxonomy" id="2591406"/>
    <lineage>
        <taxon>Viruses</taxon>
        <taxon>Duplodnaviria</taxon>
        <taxon>Heunggongvirae</taxon>
        <taxon>Uroviricota</taxon>
        <taxon>Caudoviricetes</taxon>
        <taxon>Chimalliviridae</taxon>
        <taxon>Ferozepurvirus</taxon>
        <taxon>Ferozepurvirus PS1</taxon>
    </lineage>
</organism>
<dbReference type="Proteomes" id="UP000317703">
    <property type="component" value="Segment"/>
</dbReference>
<dbReference type="EMBL" id="MN032614">
    <property type="protein sequence ID" value="QDJ96743.1"/>
    <property type="molecule type" value="Genomic_DNA"/>
</dbReference>